<dbReference type="PANTHER" id="PTHR39450:SF1">
    <property type="entry name" value="DUF1667 DOMAIN-CONTAINING PROTEIN"/>
    <property type="match status" value="1"/>
</dbReference>
<accession>A0A7G1G6G4</accession>
<dbReference type="EMBL" id="AP018712">
    <property type="protein sequence ID" value="BBE30413.1"/>
    <property type="molecule type" value="Genomic_DNA"/>
</dbReference>
<keyword evidence="2" id="KW-1185">Reference proteome</keyword>
<reference evidence="1 2" key="1">
    <citation type="submission" date="2018-06" db="EMBL/GenBank/DDBJ databases">
        <title>Genome sequencing of Oceanotoga sp. sy52.</title>
        <authorList>
            <person name="Mori K."/>
        </authorList>
    </citation>
    <scope>NUCLEOTIDE SEQUENCE [LARGE SCALE GENOMIC DNA]</scope>
    <source>
        <strain evidence="2">sy52</strain>
    </source>
</reference>
<dbReference type="InParanoid" id="A0A7G1G6G4"/>
<dbReference type="InterPro" id="IPR036593">
    <property type="entry name" value="CPE0013-like_sf"/>
</dbReference>
<evidence type="ECO:0000313" key="1">
    <source>
        <dbReference type="EMBL" id="BBE30413.1"/>
    </source>
</evidence>
<protein>
    <submittedName>
        <fullName evidence="1">Molybdopterin oxidoreductase</fullName>
    </submittedName>
</protein>
<dbReference type="RefSeq" id="WP_190615512.1">
    <property type="nucleotide sequence ID" value="NZ_AP018712.1"/>
</dbReference>
<dbReference type="AlphaFoldDB" id="A0A7G1G6G4"/>
<dbReference type="PANTHER" id="PTHR39450">
    <property type="entry name" value="MOLYBDOPTERIN OXIDOREDUCTASE, 4FE-4S CLUSTER-BINDING SUBUNIT"/>
    <property type="match status" value="1"/>
</dbReference>
<sequence>MKEVDLTCVQCPLGCKIKVKMDDAGVVLDILGNRCNRGKEYAMQEVVDPKRVIPTNVKVLNGVDELVSVKTTNPVPKRLMWEIMNIIKETTVEAPVKIGQVIIKDILKTGADIVATREVEKVNK</sequence>
<evidence type="ECO:0000313" key="2">
    <source>
        <dbReference type="Proteomes" id="UP000516361"/>
    </source>
</evidence>
<dbReference type="InterPro" id="IPR012460">
    <property type="entry name" value="DUF1667"/>
</dbReference>
<dbReference type="KEGG" id="ocy:OSSY52_05540"/>
<proteinExistence type="predicted"/>
<gene>
    <name evidence="1" type="ORF">OSSY52_05540</name>
</gene>
<dbReference type="Pfam" id="PF07892">
    <property type="entry name" value="DUF1667"/>
    <property type="match status" value="1"/>
</dbReference>
<dbReference type="SUPFAM" id="SSF160148">
    <property type="entry name" value="CPE0013-like"/>
    <property type="match status" value="1"/>
</dbReference>
<name>A0A7G1G6G4_9BACT</name>
<organism evidence="1 2">
    <name type="scientific">Tepiditoga spiralis</name>
    <dbReference type="NCBI Taxonomy" id="2108365"/>
    <lineage>
        <taxon>Bacteria</taxon>
        <taxon>Thermotogati</taxon>
        <taxon>Thermotogota</taxon>
        <taxon>Thermotogae</taxon>
        <taxon>Petrotogales</taxon>
        <taxon>Petrotogaceae</taxon>
        <taxon>Tepiditoga</taxon>
    </lineage>
</organism>
<dbReference type="Gene3D" id="3.10.530.10">
    <property type="entry name" value="CPE0013-like"/>
    <property type="match status" value="1"/>
</dbReference>
<dbReference type="Proteomes" id="UP000516361">
    <property type="component" value="Chromosome"/>
</dbReference>